<feature type="compositionally biased region" description="Polar residues" evidence="1">
    <location>
        <begin position="75"/>
        <end position="116"/>
    </location>
</feature>
<feature type="transmembrane region" description="Helical" evidence="2">
    <location>
        <begin position="245"/>
        <end position="264"/>
    </location>
</feature>
<dbReference type="AlphaFoldDB" id="A0A5P0ZJ58"/>
<evidence type="ECO:0000256" key="1">
    <source>
        <dbReference type="SAM" id="MobiDB-lite"/>
    </source>
</evidence>
<feature type="compositionally biased region" description="Basic and acidic residues" evidence="1">
    <location>
        <begin position="46"/>
        <end position="74"/>
    </location>
</feature>
<sequence>MKNCPNCGAPLQPGVKFCTKCGAKIPESNQGEGSVQMDPANTSKMEPTKKEPNPVQLDPKENKSGSDNKPEPQPEHNTSIPNGGSNQQNPSTSNGPINQNGVPNQSVPQNEGPAQSNQPQMNQNVNPNINPNVQPNMGPMPTPNNQPQMNQGQNMPPNMQPNMGPTQNGPMPNNQMSGNQMPNNLPFQNQPQMNPNMNPNFQQQMNPTQPASGNSGVHKDSFSNYFIWYKNSLIHPSEVSNENNFFGLISLLLNSLLVALALYVTGSRIFGATLEALSEVQDYVESSGSSASSTIQKMVPSGIMLYLKLLLLVLVFNAVYLLIGFLTKRYFINDKSGAFSYFNQIASYSNSMLILDVLLIILMFALTPKNLENFISAEQNQSYTFMTVLILMLAFITIIWTVSFLASIIVTDVKMRIDRIYVAIIAFIVVTIILALIGRFIGNSLMHSISNQSIGQNIISGIIA</sequence>
<feature type="transmembrane region" description="Helical" evidence="2">
    <location>
        <begin position="345"/>
        <end position="366"/>
    </location>
</feature>
<proteinExistence type="predicted"/>
<dbReference type="OrthoDB" id="2291432at2"/>
<evidence type="ECO:0000256" key="2">
    <source>
        <dbReference type="SAM" id="Phobius"/>
    </source>
</evidence>
<feature type="compositionally biased region" description="Low complexity" evidence="1">
    <location>
        <begin position="145"/>
        <end position="154"/>
    </location>
</feature>
<feature type="compositionally biased region" description="Low complexity" evidence="1">
    <location>
        <begin position="117"/>
        <end position="137"/>
    </location>
</feature>
<feature type="domain" description="Putative zinc-ribbon" evidence="3">
    <location>
        <begin position="1"/>
        <end position="25"/>
    </location>
</feature>
<evidence type="ECO:0000313" key="5">
    <source>
        <dbReference type="Proteomes" id="UP000380386"/>
    </source>
</evidence>
<feature type="transmembrane region" description="Helical" evidence="2">
    <location>
        <begin position="305"/>
        <end position="325"/>
    </location>
</feature>
<protein>
    <submittedName>
        <fullName evidence="4">Zinc-ribbon domain-containing protein</fullName>
    </submittedName>
</protein>
<comment type="caution">
    <text evidence="4">The sequence shown here is derived from an EMBL/GenBank/DDBJ whole genome shotgun (WGS) entry which is preliminary data.</text>
</comment>
<keyword evidence="2" id="KW-1133">Transmembrane helix</keyword>
<evidence type="ECO:0000313" key="4">
    <source>
        <dbReference type="EMBL" id="MQS53141.1"/>
    </source>
</evidence>
<name>A0A5P0ZJ58_9LACO</name>
<accession>A0A5P0ZJ58</accession>
<dbReference type="Pfam" id="PF13248">
    <property type="entry name" value="Zn_ribbon_3"/>
    <property type="match status" value="1"/>
</dbReference>
<evidence type="ECO:0000259" key="3">
    <source>
        <dbReference type="Pfam" id="PF13248"/>
    </source>
</evidence>
<keyword evidence="2" id="KW-0812">Transmembrane</keyword>
<organism evidence="4 5">
    <name type="scientific">Companilactobacillus mishanensis</name>
    <dbReference type="NCBI Taxonomy" id="2486008"/>
    <lineage>
        <taxon>Bacteria</taxon>
        <taxon>Bacillati</taxon>
        <taxon>Bacillota</taxon>
        <taxon>Bacilli</taxon>
        <taxon>Lactobacillales</taxon>
        <taxon>Lactobacillaceae</taxon>
        <taxon>Companilactobacillus</taxon>
    </lineage>
</organism>
<dbReference type="RefSeq" id="WP_153383661.1">
    <property type="nucleotide sequence ID" value="NZ_VDFM01000012.1"/>
</dbReference>
<dbReference type="Proteomes" id="UP000380386">
    <property type="component" value="Unassembled WGS sequence"/>
</dbReference>
<dbReference type="EMBL" id="VDFM01000012">
    <property type="protein sequence ID" value="MQS53141.1"/>
    <property type="molecule type" value="Genomic_DNA"/>
</dbReference>
<gene>
    <name evidence="4" type="ORF">FHL02_08920</name>
</gene>
<feature type="region of interest" description="Disordered" evidence="1">
    <location>
        <begin position="23"/>
        <end position="154"/>
    </location>
</feature>
<feature type="transmembrane region" description="Helical" evidence="2">
    <location>
        <begin position="387"/>
        <end position="408"/>
    </location>
</feature>
<keyword evidence="2" id="KW-0472">Membrane</keyword>
<reference evidence="4 5" key="1">
    <citation type="journal article" date="2019" name="Syst. Appl. Microbiol.">
        <title>Polyphasic characterization of two novel Lactobacillus spp. isolated from blown salami packages: Description of Lactobacillus halodurans sp. nov. and Lactobacillus salsicarnum sp. nov.</title>
        <authorList>
            <person name="Schuster J.A."/>
            <person name="Klingl A."/>
            <person name="Vogel R.F."/>
            <person name="Ehrmann M.A."/>
        </authorList>
    </citation>
    <scope>NUCLEOTIDE SEQUENCE [LARGE SCALE GENOMIC DNA]</scope>
    <source>
        <strain evidence="4 5">TMW 1.2118</strain>
    </source>
</reference>
<dbReference type="InterPro" id="IPR059113">
    <property type="entry name" value="Znf_ribbon"/>
</dbReference>
<feature type="transmembrane region" description="Helical" evidence="2">
    <location>
        <begin position="420"/>
        <end position="441"/>
    </location>
</feature>
<feature type="compositionally biased region" description="Polar residues" evidence="1">
    <location>
        <begin position="27"/>
        <end position="45"/>
    </location>
</feature>